<organism evidence="8 9">
    <name type="scientific">Rhizoctonia solani</name>
    <dbReference type="NCBI Taxonomy" id="456999"/>
    <lineage>
        <taxon>Eukaryota</taxon>
        <taxon>Fungi</taxon>
        <taxon>Dikarya</taxon>
        <taxon>Basidiomycota</taxon>
        <taxon>Agaricomycotina</taxon>
        <taxon>Agaricomycetes</taxon>
        <taxon>Cantharellales</taxon>
        <taxon>Ceratobasidiaceae</taxon>
        <taxon>Rhizoctonia</taxon>
    </lineage>
</organism>
<dbReference type="FunFam" id="3.40.50.300:FF:000692">
    <property type="entry name" value="Guanine nucleotide-binding protein subunit alpha"/>
    <property type="match status" value="1"/>
</dbReference>
<feature type="region of interest" description="Disordered" evidence="7">
    <location>
        <begin position="189"/>
        <end position="216"/>
    </location>
</feature>
<dbReference type="GO" id="GO:0031683">
    <property type="term" value="F:G-protein beta/gamma-subunit complex binding"/>
    <property type="evidence" value="ECO:0007669"/>
    <property type="project" value="InterPro"/>
</dbReference>
<evidence type="ECO:0000256" key="4">
    <source>
        <dbReference type="ARBA" id="ARBA00023224"/>
    </source>
</evidence>
<feature type="binding site" evidence="5">
    <location>
        <begin position="284"/>
        <end position="290"/>
    </location>
    <ligand>
        <name>GTP</name>
        <dbReference type="ChEBI" id="CHEBI:37565"/>
    </ligand>
</feature>
<dbReference type="SMART" id="SM00275">
    <property type="entry name" value="G_alpha"/>
    <property type="match status" value="1"/>
</dbReference>
<reference evidence="8" key="1">
    <citation type="submission" date="2021-01" db="EMBL/GenBank/DDBJ databases">
        <authorList>
            <person name="Kaushik A."/>
        </authorList>
    </citation>
    <scope>NUCLEOTIDE SEQUENCE</scope>
    <source>
        <strain evidence="8">AG4-R118</strain>
    </source>
</reference>
<keyword evidence="3 5" id="KW-0342">GTP-binding</keyword>
<dbReference type="GO" id="GO:0005737">
    <property type="term" value="C:cytoplasm"/>
    <property type="evidence" value="ECO:0007669"/>
    <property type="project" value="TreeGrafter"/>
</dbReference>
<feature type="binding site" evidence="6">
    <location>
        <position position="290"/>
    </location>
    <ligand>
        <name>Mg(2+)</name>
        <dbReference type="ChEBI" id="CHEBI:18420"/>
    </ligand>
</feature>
<evidence type="ECO:0000256" key="3">
    <source>
        <dbReference type="ARBA" id="ARBA00023134"/>
    </source>
</evidence>
<evidence type="ECO:0000256" key="7">
    <source>
        <dbReference type="SAM" id="MobiDB-lite"/>
    </source>
</evidence>
<dbReference type="GO" id="GO:0005834">
    <property type="term" value="C:heterotrimeric G-protein complex"/>
    <property type="evidence" value="ECO:0007669"/>
    <property type="project" value="TreeGrafter"/>
</dbReference>
<dbReference type="GO" id="GO:0046872">
    <property type="term" value="F:metal ion binding"/>
    <property type="evidence" value="ECO:0007669"/>
    <property type="project" value="UniProtKB-KW"/>
</dbReference>
<dbReference type="AlphaFoldDB" id="A0A8H3AG90"/>
<dbReference type="SUPFAM" id="SSF52540">
    <property type="entry name" value="P-loop containing nucleoside triphosphate hydrolases"/>
    <property type="match status" value="1"/>
</dbReference>
<feature type="region of interest" description="Disordered" evidence="7">
    <location>
        <begin position="1"/>
        <end position="27"/>
    </location>
</feature>
<dbReference type="InterPro" id="IPR001019">
    <property type="entry name" value="Gprotein_alpha_su"/>
</dbReference>
<keyword evidence="6" id="KW-0460">Magnesium</keyword>
<dbReference type="Pfam" id="PF00503">
    <property type="entry name" value="G-alpha"/>
    <property type="match status" value="1"/>
</dbReference>
<dbReference type="GO" id="GO:0007188">
    <property type="term" value="P:adenylate cyclase-modulating G protein-coupled receptor signaling pathway"/>
    <property type="evidence" value="ECO:0007669"/>
    <property type="project" value="TreeGrafter"/>
</dbReference>
<accession>A0A8H3AG90</accession>
<keyword evidence="1 6" id="KW-0479">Metal-binding</keyword>
<evidence type="ECO:0000313" key="9">
    <source>
        <dbReference type="Proteomes" id="UP000663888"/>
    </source>
</evidence>
<dbReference type="Gene3D" id="3.40.50.300">
    <property type="entry name" value="P-loop containing nucleotide triphosphate hydrolases"/>
    <property type="match status" value="2"/>
</dbReference>
<evidence type="ECO:0000256" key="5">
    <source>
        <dbReference type="PIRSR" id="PIRSR601019-1"/>
    </source>
</evidence>
<comment type="caution">
    <text evidence="8">The sequence shown here is derived from an EMBL/GenBank/DDBJ whole genome shotgun (WGS) entry which is preliminary data.</text>
</comment>
<dbReference type="GO" id="GO:0003924">
    <property type="term" value="F:GTPase activity"/>
    <property type="evidence" value="ECO:0007669"/>
    <property type="project" value="InterPro"/>
</dbReference>
<dbReference type="InterPro" id="IPR011025">
    <property type="entry name" value="GproteinA_insert"/>
</dbReference>
<dbReference type="PROSITE" id="PS51882">
    <property type="entry name" value="G_ALPHA"/>
    <property type="match status" value="1"/>
</dbReference>
<sequence length="474" mass="53373">MSSDDPFSAFIKPPANEPAADREKRRSERVASELIDAQIAREAEALAEHRRLNPELRLLLLGQAESGKSTLLKQFQMLYAPHTLDAERAAWRGVVFLNIIKTLRAVCEAHDFEYGATSPTTFDPWSSVYTPPASPKGSLGRDNIATIKLHLAPLLGLEATLAQRIGAGFNVAGRTEFCVRRGWQDNSLFSRPNSGKKKGRSRSGSMDGERAIGNGKAPESELHLDVQVVLADCRQDIQALWSHPSLRVLMQRRRLRLEDAGIFFLDEINRITQPGYLPSDDDILRARIRTIGISEWSFQFTYPGKKNLCNWRLFDVGGARSQRAHWAPFFEDATAIVFLAPISAYDQYLEEDARTNRIDDSLQLWTQITSSPILKEVHLVLFLNKCDVLRGKLAAGVKVKKYITSYGDRPNEYGPVSHYFRAHFTQVFKRNNAESKRELYCHLTSVIDTAATQSIILSVRDGLFRSNLKQTGLI</sequence>
<dbReference type="GO" id="GO:0001664">
    <property type="term" value="F:G protein-coupled receptor binding"/>
    <property type="evidence" value="ECO:0007669"/>
    <property type="project" value="TreeGrafter"/>
</dbReference>
<evidence type="ECO:0000256" key="6">
    <source>
        <dbReference type="PIRSR" id="PIRSR601019-2"/>
    </source>
</evidence>
<dbReference type="InterPro" id="IPR027417">
    <property type="entry name" value="P-loop_NTPase"/>
</dbReference>
<evidence type="ECO:0000256" key="2">
    <source>
        <dbReference type="ARBA" id="ARBA00022741"/>
    </source>
</evidence>
<feature type="binding site" evidence="5">
    <location>
        <begin position="384"/>
        <end position="387"/>
    </location>
    <ligand>
        <name>GTP</name>
        <dbReference type="ChEBI" id="CHEBI:37565"/>
    </ligand>
</feature>
<keyword evidence="2 5" id="KW-0547">Nucleotide-binding</keyword>
<gene>
    <name evidence="8" type="ORF">RDB_LOCUS26090</name>
</gene>
<dbReference type="EMBL" id="CAJMWX010000710">
    <property type="protein sequence ID" value="CAE6424366.1"/>
    <property type="molecule type" value="Genomic_DNA"/>
</dbReference>
<dbReference type="PRINTS" id="PR00318">
    <property type="entry name" value="GPROTEINA"/>
</dbReference>
<name>A0A8H3AG90_9AGAM</name>
<dbReference type="SUPFAM" id="SSF47895">
    <property type="entry name" value="Transducin (alpha subunit), insertion domain"/>
    <property type="match status" value="1"/>
</dbReference>
<proteinExistence type="predicted"/>
<dbReference type="PANTHER" id="PTHR10218:SF360">
    <property type="entry name" value="GUANINE NUCLEOTIDE-BINDING PROTEIN SUBUNIT ALPHA HOMOLOG"/>
    <property type="match status" value="1"/>
</dbReference>
<evidence type="ECO:0000313" key="8">
    <source>
        <dbReference type="EMBL" id="CAE6424366.1"/>
    </source>
</evidence>
<protein>
    <submittedName>
        <fullName evidence="8">Uncharacterized protein</fullName>
    </submittedName>
</protein>
<dbReference type="GO" id="GO:0005525">
    <property type="term" value="F:GTP binding"/>
    <property type="evidence" value="ECO:0007669"/>
    <property type="project" value="UniProtKB-KW"/>
</dbReference>
<dbReference type="PANTHER" id="PTHR10218">
    <property type="entry name" value="GTP-BINDING PROTEIN ALPHA SUBUNIT"/>
    <property type="match status" value="1"/>
</dbReference>
<dbReference type="Proteomes" id="UP000663888">
    <property type="component" value="Unassembled WGS sequence"/>
</dbReference>
<evidence type="ECO:0000256" key="1">
    <source>
        <dbReference type="ARBA" id="ARBA00022723"/>
    </source>
</evidence>
<keyword evidence="4" id="KW-0807">Transducer</keyword>